<dbReference type="KEGG" id="vg:63911426"/>
<dbReference type="EMBL" id="MW353181">
    <property type="protein sequence ID" value="QPP19703.1"/>
    <property type="molecule type" value="Genomic_DNA"/>
</dbReference>
<reference evidence="1 2" key="1">
    <citation type="submission" date="2020-12" db="EMBL/GenBank/DDBJ databases">
        <authorList>
            <person name="Amarh E.D."/>
            <person name="Dedrick R.M."/>
            <person name="Garlena R.A."/>
            <person name="Russell D.A."/>
            <person name="Jacobs-Sera D."/>
            <person name="Hatfull G.F."/>
        </authorList>
    </citation>
    <scope>NUCLEOTIDE SEQUENCE [LARGE SCALE GENOMIC DNA]</scope>
</reference>
<name>A0A7T1TTL4_9CAUD</name>
<gene>
    <name evidence="1" type="primary">69</name>
    <name evidence="1" type="ORF">PHIT46-1_69</name>
</gene>
<organism evidence="1 2">
    <name type="scientific">Mycobacterium phage phiT46-1</name>
    <dbReference type="NCBI Taxonomy" id="2775045"/>
    <lineage>
        <taxon>Viruses</taxon>
        <taxon>Duplodnaviria</taxon>
        <taxon>Heunggongvirae</taxon>
        <taxon>Uroviricota</taxon>
        <taxon>Caudoviricetes</taxon>
        <taxon>Mycoabscvirus</taxon>
        <taxon>Mycoabscvirus phiT46-1</taxon>
    </lineage>
</organism>
<keyword evidence="2" id="KW-1185">Reference proteome</keyword>
<proteinExistence type="predicted"/>
<dbReference type="RefSeq" id="YP_010050692.1">
    <property type="nucleotide sequence ID" value="NC_054432.1"/>
</dbReference>
<sequence length="64" mass="7109">MTTTTITKRATITFYKPPTVTELIQELQKLPDEWQAGTVTVQQSDSLRDGITITFHVNAGSLSQ</sequence>
<evidence type="ECO:0000313" key="1">
    <source>
        <dbReference type="EMBL" id="QPP19703.1"/>
    </source>
</evidence>
<evidence type="ECO:0000313" key="2">
    <source>
        <dbReference type="Proteomes" id="UP000594984"/>
    </source>
</evidence>
<accession>A0A7T1TTL4</accession>
<dbReference type="GeneID" id="63911426"/>
<protein>
    <submittedName>
        <fullName evidence="1">Uncharacterized protein</fullName>
    </submittedName>
</protein>
<dbReference type="Proteomes" id="UP000594984">
    <property type="component" value="Segment"/>
</dbReference>